<dbReference type="Proteomes" id="UP001207654">
    <property type="component" value="Unassembled WGS sequence"/>
</dbReference>
<evidence type="ECO:0000313" key="4">
    <source>
        <dbReference type="Proteomes" id="UP001207654"/>
    </source>
</evidence>
<dbReference type="InterPro" id="IPR008964">
    <property type="entry name" value="Invasin/intimin_cell_adhesion"/>
</dbReference>
<dbReference type="Gene3D" id="2.60.120.430">
    <property type="entry name" value="Galactose-binding lectin"/>
    <property type="match status" value="1"/>
</dbReference>
<sequence>MTPRNRLVVSSLLLLTVLVQTACDPAEQTASLTGVSVTPATITLSAGGTQQLTVTGTYSDGSTKSLTANATFASDTPATATVSSPGGLVTAVAAGTARITATVSGKTASTSVTVSASSGPTLSSIALSPSPASVVQGSTLQLTVTGTYSDDSTQSLTADATFSSSAEGIATVSASGVVTGVSVGSATITASVGGKTATLNVSVMAQPDANQVVFFDGNGTDVTFADFGGAANNVTVDSTETFSGRKVINFQVTGTGNYSGGAWVTSTPRDLSAYNALTFWAKASKVEKINVTGIGNNAGIGSGTGFGSERTALELTTQWQKFTIPIPNPARYKNVGGLFHVADGPDGYTLYLADVIYEHLGTGILGAGTASIGNGNAITASVATAGTYSIEANQNQVVFTVAGDPGSPVTVKPVANTFFDFTSTDAAIASVNSSGVVTGVSAGGPVTISATLGGVAASGSYAITVTGVLSQPTTLPPAPTHAAGDTVYSLYSSVTGGYTGTASDQSAKIDTWLTGWSAGSGGAPFTITTDAGSAAPRKYVFTNLANFVGVEFYGTAGAYQVDAAGRGLTKLHLDLWTPDNATNFQVKLVDFGANGAFGGNDDTEGTATITATSTPPLATGAWLSYELTLATDFQGLANMHHLAQMVLVAPNGGTVFLDNIYFHP</sequence>
<evidence type="ECO:0000313" key="3">
    <source>
        <dbReference type="EMBL" id="MCY1076346.1"/>
    </source>
</evidence>
<comment type="caution">
    <text evidence="3">The sequence shown here is derived from an EMBL/GenBank/DDBJ whole genome shotgun (WGS) entry which is preliminary data.</text>
</comment>
<dbReference type="Gene3D" id="2.60.40.1080">
    <property type="match status" value="3"/>
</dbReference>
<feature type="domain" description="BIG2" evidence="2">
    <location>
        <begin position="121"/>
        <end position="202"/>
    </location>
</feature>
<dbReference type="EMBL" id="JAPNKA010000001">
    <property type="protein sequence ID" value="MCY1076346.1"/>
    <property type="molecule type" value="Genomic_DNA"/>
</dbReference>
<dbReference type="InterPro" id="IPR003343">
    <property type="entry name" value="Big_2"/>
</dbReference>
<keyword evidence="4" id="KW-1185">Reference proteome</keyword>
<dbReference type="SUPFAM" id="SSF49373">
    <property type="entry name" value="Invasin/intimin cell-adhesion fragments"/>
    <property type="match status" value="3"/>
</dbReference>
<gene>
    <name evidence="3" type="ORF">OV287_17865</name>
</gene>
<protein>
    <submittedName>
        <fullName evidence="3">Ig-like domain-containing protein</fullName>
    </submittedName>
</protein>
<proteinExistence type="predicted"/>
<dbReference type="RefSeq" id="WP_267542361.1">
    <property type="nucleotide sequence ID" value="NZ_JAPNKA010000001.1"/>
</dbReference>
<dbReference type="Pfam" id="PF02368">
    <property type="entry name" value="Big_2"/>
    <property type="match status" value="2"/>
</dbReference>
<dbReference type="SMART" id="SM00635">
    <property type="entry name" value="BID_2"/>
    <property type="match status" value="2"/>
</dbReference>
<name>A0ABT4A3Z7_9BACT</name>
<feature type="chain" id="PRO_5045525645" evidence="1">
    <location>
        <begin position="23"/>
        <end position="664"/>
    </location>
</feature>
<organism evidence="3 4">
    <name type="scientific">Archangium lansingense</name>
    <dbReference type="NCBI Taxonomy" id="2995310"/>
    <lineage>
        <taxon>Bacteria</taxon>
        <taxon>Pseudomonadati</taxon>
        <taxon>Myxococcota</taxon>
        <taxon>Myxococcia</taxon>
        <taxon>Myxococcales</taxon>
        <taxon>Cystobacterineae</taxon>
        <taxon>Archangiaceae</taxon>
        <taxon>Archangium</taxon>
    </lineage>
</organism>
<dbReference type="SUPFAM" id="SSF49785">
    <property type="entry name" value="Galactose-binding domain-like"/>
    <property type="match status" value="1"/>
</dbReference>
<dbReference type="InterPro" id="IPR008979">
    <property type="entry name" value="Galactose-bd-like_sf"/>
</dbReference>
<feature type="domain" description="BIG2" evidence="2">
    <location>
        <begin position="31"/>
        <end position="113"/>
    </location>
</feature>
<accession>A0ABT4A3Z7</accession>
<evidence type="ECO:0000256" key="1">
    <source>
        <dbReference type="SAM" id="SignalP"/>
    </source>
</evidence>
<reference evidence="3 4" key="1">
    <citation type="submission" date="2022-11" db="EMBL/GenBank/DDBJ databases">
        <title>Minimal conservation of predation-associated metabolite biosynthetic gene clusters underscores biosynthetic potential of Myxococcota including descriptions for ten novel species: Archangium lansinium sp. nov., Myxococcus landrumus sp. nov., Nannocystis bai.</title>
        <authorList>
            <person name="Ahearne A."/>
            <person name="Stevens C."/>
            <person name="Phillips K."/>
        </authorList>
    </citation>
    <scope>NUCLEOTIDE SEQUENCE [LARGE SCALE GENOMIC DNA]</scope>
    <source>
        <strain evidence="3 4">MIWBW</strain>
    </source>
</reference>
<evidence type="ECO:0000259" key="2">
    <source>
        <dbReference type="SMART" id="SM00635"/>
    </source>
</evidence>
<feature type="signal peptide" evidence="1">
    <location>
        <begin position="1"/>
        <end position="22"/>
    </location>
</feature>
<keyword evidence="1" id="KW-0732">Signal</keyword>